<proteinExistence type="predicted"/>
<protein>
    <submittedName>
        <fullName evidence="1">Uncharacterized protein</fullName>
    </submittedName>
</protein>
<gene>
    <name evidence="1" type="ORF">SDC9_173435</name>
</gene>
<comment type="caution">
    <text evidence="1">The sequence shown here is derived from an EMBL/GenBank/DDBJ whole genome shotgun (WGS) entry which is preliminary data.</text>
</comment>
<dbReference type="AlphaFoldDB" id="A0A645GQR1"/>
<accession>A0A645GQR1</accession>
<sequence length="142" mass="16082">MRAISLTSPRRTSSPARWLRSAAIRSRPRSSRARAKFPWTICLPKWRRTSSRSSTSSSRRTYRARWKRSSRRWKNSATTRFACAASMAASAQSPVRTSCLPPLPTPSSSALMCARTRARAPWRKKRTWMCASIASSITQSTM</sequence>
<name>A0A645GQR1_9ZZZZ</name>
<evidence type="ECO:0000313" key="1">
    <source>
        <dbReference type="EMBL" id="MPN26013.1"/>
    </source>
</evidence>
<organism evidence="1">
    <name type="scientific">bioreactor metagenome</name>
    <dbReference type="NCBI Taxonomy" id="1076179"/>
    <lineage>
        <taxon>unclassified sequences</taxon>
        <taxon>metagenomes</taxon>
        <taxon>ecological metagenomes</taxon>
    </lineage>
</organism>
<dbReference type="EMBL" id="VSSQ01075403">
    <property type="protein sequence ID" value="MPN26013.1"/>
    <property type="molecule type" value="Genomic_DNA"/>
</dbReference>
<reference evidence="1" key="1">
    <citation type="submission" date="2019-08" db="EMBL/GenBank/DDBJ databases">
        <authorList>
            <person name="Kucharzyk K."/>
            <person name="Murdoch R.W."/>
            <person name="Higgins S."/>
            <person name="Loffler F."/>
        </authorList>
    </citation>
    <scope>NUCLEOTIDE SEQUENCE</scope>
</reference>